<name>A0ABU8YSV6_9CYAN</name>
<dbReference type="Proteomes" id="UP001384579">
    <property type="component" value="Unassembled WGS sequence"/>
</dbReference>
<keyword evidence="1" id="KW-0720">Serine protease</keyword>
<keyword evidence="2" id="KW-1133">Transmembrane helix</keyword>
<dbReference type="InterPro" id="IPR020568">
    <property type="entry name" value="Ribosomal_Su5_D2-typ_SF"/>
</dbReference>
<dbReference type="PANTHER" id="PTHR10046">
    <property type="entry name" value="ATP DEPENDENT LON PROTEASE FAMILY MEMBER"/>
    <property type="match status" value="1"/>
</dbReference>
<keyword evidence="5" id="KW-1185">Reference proteome</keyword>
<dbReference type="EMBL" id="JBBLXS010000359">
    <property type="protein sequence ID" value="MEK0187438.1"/>
    <property type="molecule type" value="Genomic_DNA"/>
</dbReference>
<feature type="active site" evidence="1">
    <location>
        <position position="226"/>
    </location>
</feature>
<keyword evidence="2" id="KW-0472">Membrane</keyword>
<dbReference type="InterPro" id="IPR008269">
    <property type="entry name" value="Lon_proteolytic"/>
</dbReference>
<dbReference type="GO" id="GO:0008233">
    <property type="term" value="F:peptidase activity"/>
    <property type="evidence" value="ECO:0007669"/>
    <property type="project" value="UniProtKB-KW"/>
</dbReference>
<dbReference type="InterPro" id="IPR027065">
    <property type="entry name" value="Lon_Prtase"/>
</dbReference>
<dbReference type="InterPro" id="IPR014721">
    <property type="entry name" value="Ribsml_uS5_D2-typ_fold_subgr"/>
</dbReference>
<evidence type="ECO:0000256" key="2">
    <source>
        <dbReference type="SAM" id="Phobius"/>
    </source>
</evidence>
<dbReference type="EC" id="3.4.21.53" evidence="1"/>
<evidence type="ECO:0000313" key="4">
    <source>
        <dbReference type="EMBL" id="MEK0187438.1"/>
    </source>
</evidence>
<dbReference type="RefSeq" id="WP_340541809.1">
    <property type="nucleotide sequence ID" value="NZ_JBBLXS010000359.1"/>
</dbReference>
<evidence type="ECO:0000256" key="1">
    <source>
        <dbReference type="PROSITE-ProRule" id="PRU01122"/>
    </source>
</evidence>
<reference evidence="4 5" key="1">
    <citation type="journal article" date="2020" name="Harmful Algae">
        <title>Molecular and morphological characterization of a novel dihydroanatoxin-a producing Microcoleus species (cyanobacteria) from the Russian River, California, USA.</title>
        <authorList>
            <person name="Conklin K.Y."/>
            <person name="Stancheva R."/>
            <person name="Otten T.G."/>
            <person name="Fadness R."/>
            <person name="Boyer G.L."/>
            <person name="Read B."/>
            <person name="Zhang X."/>
            <person name="Sheath R.G."/>
        </authorList>
    </citation>
    <scope>NUCLEOTIDE SEQUENCE [LARGE SCALE GENOMIC DNA]</scope>
    <source>
        <strain evidence="4 5">PTRS2</strain>
    </source>
</reference>
<dbReference type="PROSITE" id="PS51786">
    <property type="entry name" value="LON_PROTEOLYTIC"/>
    <property type="match status" value="1"/>
</dbReference>
<evidence type="ECO:0000259" key="3">
    <source>
        <dbReference type="PROSITE" id="PS51786"/>
    </source>
</evidence>
<gene>
    <name evidence="4" type="ORF">WMG39_21655</name>
</gene>
<organism evidence="4 5">
    <name type="scientific">Microcoleus anatoxicus PTRS2</name>
    <dbReference type="NCBI Taxonomy" id="2705321"/>
    <lineage>
        <taxon>Bacteria</taxon>
        <taxon>Bacillati</taxon>
        <taxon>Cyanobacteriota</taxon>
        <taxon>Cyanophyceae</taxon>
        <taxon>Oscillatoriophycideae</taxon>
        <taxon>Oscillatoriales</taxon>
        <taxon>Microcoleaceae</taxon>
        <taxon>Microcoleus</taxon>
        <taxon>Microcoleus anatoxicus</taxon>
    </lineage>
</organism>
<comment type="similarity">
    <text evidence="1">Belongs to the peptidase S16 family.</text>
</comment>
<keyword evidence="2" id="KW-0812">Transmembrane</keyword>
<keyword evidence="1 4" id="KW-0645">Protease</keyword>
<dbReference type="Pfam" id="PF05362">
    <property type="entry name" value="Lon_C"/>
    <property type="match status" value="1"/>
</dbReference>
<dbReference type="GO" id="GO:0006508">
    <property type="term" value="P:proteolysis"/>
    <property type="evidence" value="ECO:0007669"/>
    <property type="project" value="UniProtKB-KW"/>
</dbReference>
<comment type="catalytic activity">
    <reaction evidence="1">
        <text>Hydrolysis of proteins in presence of ATP.</text>
        <dbReference type="EC" id="3.4.21.53"/>
    </reaction>
</comment>
<dbReference type="Gene3D" id="3.30.230.10">
    <property type="match status" value="1"/>
</dbReference>
<feature type="transmembrane region" description="Helical" evidence="2">
    <location>
        <begin position="52"/>
        <end position="70"/>
    </location>
</feature>
<comment type="caution">
    <text evidence="4">The sequence shown here is derived from an EMBL/GenBank/DDBJ whole genome shotgun (WGS) entry which is preliminary data.</text>
</comment>
<evidence type="ECO:0000313" key="5">
    <source>
        <dbReference type="Proteomes" id="UP001384579"/>
    </source>
</evidence>
<dbReference type="SUPFAM" id="SSF54211">
    <property type="entry name" value="Ribosomal protein S5 domain 2-like"/>
    <property type="match status" value="1"/>
</dbReference>
<sequence>MKWLTDDEFFVTKVGTGVNSVESGDRALRMGSAIAQNSLTSYRQNSRIRNPGFFLCFFFLFIAGCSQFPISFSSNPSSPSILPTPTPSPIPPTPSKKETKVDVLWVKDSVPPEGGTSPLNLKVQPAAGSKVGVSFYESTIGGSGSQWRASGWMAVVLSSFLLGEDINKYDFSMGVEGEIDGPSAGGIMTASILSLLRGDTIKTDVAMTGTINPDGTIGPVGGIAQKLEGAQKQGKKLVLVPLGQLSGEVLEKKQKLGIEVREVGDIYEAYEALIGKPIPKPIGSIDEQPSLSATDSEKVKAKVKEWQGRYQEKRADFIGMSGINIPQVREQLLELAQQAEEDFKKSNNYFNQGEMAGAYAKAQEATASIASTTELARLFKVYADQGEDALKANLQSLTESTTTRVEGMISRLKTVQPKSASDALALTEAYGNMAVAIGLVDVSKETFEHAIKSDSSEEKVKAVFFATVAPALSNLLVQIGTDSLDLGLGGGTSTPPDSKILEGFANILEQAARANFNYFEETVIEQIAKKNNINADAIKVEFRNFDFDYAIARGTLRALPTMKDRVGSGISADYATLGAALVSYNYSSRLVAKYYSLGAKVENGEVVSFDRDRALIRMLDFAEKRNRELIALAKNTGNDPILLVVGYESAKVEREGKAKNKINALGGYWNSSLEATLMAIFSGKYKLP</sequence>
<accession>A0ABU8YSV6</accession>
<proteinExistence type="inferred from homology"/>
<protein>
    <recommendedName>
        <fullName evidence="1">endopeptidase La</fullName>
        <ecNumber evidence="1">3.4.21.53</ecNumber>
    </recommendedName>
</protein>
<feature type="active site" evidence="1">
    <location>
        <position position="183"/>
    </location>
</feature>
<feature type="domain" description="Lon proteolytic" evidence="3">
    <location>
        <begin position="124"/>
        <end position="276"/>
    </location>
</feature>
<keyword evidence="1 4" id="KW-0378">Hydrolase</keyword>